<feature type="region of interest" description="Disordered" evidence="1">
    <location>
        <begin position="70"/>
        <end position="94"/>
    </location>
</feature>
<comment type="caution">
    <text evidence="2">The sequence shown here is derived from an EMBL/GenBank/DDBJ whole genome shotgun (WGS) entry which is preliminary data.</text>
</comment>
<evidence type="ECO:0000313" key="2">
    <source>
        <dbReference type="EMBL" id="HIT41808.1"/>
    </source>
</evidence>
<proteinExistence type="predicted"/>
<evidence type="ECO:0000256" key="1">
    <source>
        <dbReference type="SAM" id="MobiDB-lite"/>
    </source>
</evidence>
<reference evidence="2" key="1">
    <citation type="submission" date="2020-10" db="EMBL/GenBank/DDBJ databases">
        <authorList>
            <person name="Gilroy R."/>
        </authorList>
    </citation>
    <scope>NUCLEOTIDE SEQUENCE</scope>
    <source>
        <strain evidence="2">CHK123-3438</strain>
    </source>
</reference>
<reference evidence="2" key="2">
    <citation type="journal article" date="2021" name="PeerJ">
        <title>Extensive microbial diversity within the chicken gut microbiome revealed by metagenomics and culture.</title>
        <authorList>
            <person name="Gilroy R."/>
            <person name="Ravi A."/>
            <person name="Getino M."/>
            <person name="Pursley I."/>
            <person name="Horton D.L."/>
            <person name="Alikhan N.F."/>
            <person name="Baker D."/>
            <person name="Gharbi K."/>
            <person name="Hall N."/>
            <person name="Watson M."/>
            <person name="Adriaenssens E.M."/>
            <person name="Foster-Nyarko E."/>
            <person name="Jarju S."/>
            <person name="Secka A."/>
            <person name="Antonio M."/>
            <person name="Oren A."/>
            <person name="Chaudhuri R.R."/>
            <person name="La Ragione R."/>
            <person name="Hildebrand F."/>
            <person name="Pallen M.J."/>
        </authorList>
    </citation>
    <scope>NUCLEOTIDE SEQUENCE</scope>
    <source>
        <strain evidence="2">CHK123-3438</strain>
    </source>
</reference>
<sequence length="269" mass="30111">MKVQTQLARLIDLTETKVRYDAQVKKVLANEAILVWILKTCVDEFSFCSLYEIAECIKGTPEISASAVHPVDPDAEETGEQINSDRQIESTGTEDGSLKEQTVFYDIRFHACVPGNVKPVRLIINIEAQQATALGYPIEKRAVYYCSRLISGQYGTVFSHSEYGKIRKVYSIWLCMDPAKKWENSIEKITLDGKVIYGDIDFPHINADLLQAMIINLGDPGIPVESPILRLMNVLLAAETGAEEKKQVLQEEFHIGHDGRIRKRGAGIV</sequence>
<protein>
    <submittedName>
        <fullName evidence="2">Uncharacterized protein</fullName>
    </submittedName>
</protein>
<feature type="compositionally biased region" description="Polar residues" evidence="1">
    <location>
        <begin position="80"/>
        <end position="94"/>
    </location>
</feature>
<dbReference type="EMBL" id="DVKS01000119">
    <property type="protein sequence ID" value="HIT41808.1"/>
    <property type="molecule type" value="Genomic_DNA"/>
</dbReference>
<gene>
    <name evidence="2" type="ORF">IAB60_06890</name>
</gene>
<name>A0A9D1GIL6_9FIRM</name>
<accession>A0A9D1GIL6</accession>
<organism evidence="2 3">
    <name type="scientific">Candidatus Caccovicinus merdipullorum</name>
    <dbReference type="NCBI Taxonomy" id="2840724"/>
    <lineage>
        <taxon>Bacteria</taxon>
        <taxon>Bacillati</taxon>
        <taxon>Bacillota</taxon>
        <taxon>Clostridia</taxon>
        <taxon>Eubacteriales</taxon>
        <taxon>Candidatus Caccovicinus</taxon>
    </lineage>
</organism>
<dbReference type="AlphaFoldDB" id="A0A9D1GIL6"/>
<evidence type="ECO:0000313" key="3">
    <source>
        <dbReference type="Proteomes" id="UP000886860"/>
    </source>
</evidence>
<dbReference type="Proteomes" id="UP000886860">
    <property type="component" value="Unassembled WGS sequence"/>
</dbReference>